<dbReference type="EMBL" id="MN740012">
    <property type="protein sequence ID" value="QHT83828.1"/>
    <property type="molecule type" value="Genomic_DNA"/>
</dbReference>
<proteinExistence type="predicted"/>
<protein>
    <submittedName>
        <fullName evidence="2">Uncharacterized protein</fullName>
    </submittedName>
</protein>
<feature type="coiled-coil region" evidence="1">
    <location>
        <begin position="26"/>
        <end position="74"/>
    </location>
</feature>
<dbReference type="AlphaFoldDB" id="A0A6C0HSW4"/>
<accession>A0A6C0HSW4</accession>
<organism evidence="2">
    <name type="scientific">viral metagenome</name>
    <dbReference type="NCBI Taxonomy" id="1070528"/>
    <lineage>
        <taxon>unclassified sequences</taxon>
        <taxon>metagenomes</taxon>
        <taxon>organismal metagenomes</taxon>
    </lineage>
</organism>
<keyword evidence="1" id="KW-0175">Coiled coil</keyword>
<sequence length="96" mass="12059">MENITQNIEIQNLPQLEEWKKFQQEFELTKQQLENCKKQLEKYTNNERHKRYYEKNKERVKENAKNYLNRLKIENPEKLKEYRHKAYVKRKANKET</sequence>
<reference evidence="2" key="1">
    <citation type="journal article" date="2020" name="Nature">
        <title>Giant virus diversity and host interactions through global metagenomics.</title>
        <authorList>
            <person name="Schulz F."/>
            <person name="Roux S."/>
            <person name="Paez-Espino D."/>
            <person name="Jungbluth S."/>
            <person name="Walsh D.A."/>
            <person name="Denef V.J."/>
            <person name="McMahon K.D."/>
            <person name="Konstantinidis K.T."/>
            <person name="Eloe-Fadrosh E.A."/>
            <person name="Kyrpides N.C."/>
            <person name="Woyke T."/>
        </authorList>
    </citation>
    <scope>NUCLEOTIDE SEQUENCE</scope>
    <source>
        <strain evidence="2">GVMAG-M-3300023184-168</strain>
    </source>
</reference>
<evidence type="ECO:0000313" key="2">
    <source>
        <dbReference type="EMBL" id="QHT83828.1"/>
    </source>
</evidence>
<name>A0A6C0HSW4_9ZZZZ</name>
<evidence type="ECO:0000256" key="1">
    <source>
        <dbReference type="SAM" id="Coils"/>
    </source>
</evidence>